<evidence type="ECO:0000313" key="3">
    <source>
        <dbReference type="EMBL" id="MCF2531392.1"/>
    </source>
</evidence>
<proteinExistence type="predicted"/>
<dbReference type="RefSeq" id="WP_235056054.1">
    <property type="nucleotide sequence ID" value="NZ_JAKFHA010000023.1"/>
</dbReference>
<comment type="caution">
    <text evidence="3">The sequence shown here is derived from an EMBL/GenBank/DDBJ whole genome shotgun (WGS) entry which is preliminary data.</text>
</comment>
<organism evidence="3 4">
    <name type="scientific">Yinghuangia soli</name>
    <dbReference type="NCBI Taxonomy" id="2908204"/>
    <lineage>
        <taxon>Bacteria</taxon>
        <taxon>Bacillati</taxon>
        <taxon>Actinomycetota</taxon>
        <taxon>Actinomycetes</taxon>
        <taxon>Kitasatosporales</taxon>
        <taxon>Streptomycetaceae</taxon>
        <taxon>Yinghuangia</taxon>
    </lineage>
</organism>
<protein>
    <submittedName>
        <fullName evidence="3">ATP-binding protein</fullName>
    </submittedName>
</protein>
<dbReference type="Pfam" id="PF13581">
    <property type="entry name" value="HATPase_c_2"/>
    <property type="match status" value="1"/>
</dbReference>
<reference evidence="3" key="1">
    <citation type="submission" date="2022-01" db="EMBL/GenBank/DDBJ databases">
        <title>Genome-Based Taxonomic Classification of the Phylum Actinobacteria.</title>
        <authorList>
            <person name="Gao Y."/>
        </authorList>
    </citation>
    <scope>NUCLEOTIDE SEQUENCE</scope>
    <source>
        <strain evidence="3">KLBMP 8922</strain>
    </source>
</reference>
<keyword evidence="4" id="KW-1185">Reference proteome</keyword>
<name>A0AA41U509_9ACTN</name>
<keyword evidence="3" id="KW-0547">Nucleotide-binding</keyword>
<keyword evidence="1" id="KW-0418">Kinase</keyword>
<evidence type="ECO:0000259" key="2">
    <source>
        <dbReference type="Pfam" id="PF13581"/>
    </source>
</evidence>
<dbReference type="PANTHER" id="PTHR35526:SF3">
    <property type="entry name" value="ANTI-SIGMA-F FACTOR RSBW"/>
    <property type="match status" value="1"/>
</dbReference>
<dbReference type="InterPro" id="IPR036890">
    <property type="entry name" value="HATPase_C_sf"/>
</dbReference>
<dbReference type="Proteomes" id="UP001165378">
    <property type="component" value="Unassembled WGS sequence"/>
</dbReference>
<dbReference type="CDD" id="cd16936">
    <property type="entry name" value="HATPase_RsbW-like"/>
    <property type="match status" value="1"/>
</dbReference>
<evidence type="ECO:0000313" key="4">
    <source>
        <dbReference type="Proteomes" id="UP001165378"/>
    </source>
</evidence>
<dbReference type="AlphaFoldDB" id="A0AA41U509"/>
<keyword evidence="1" id="KW-0808">Transferase</keyword>
<accession>A0AA41U509</accession>
<dbReference type="GO" id="GO:0004674">
    <property type="term" value="F:protein serine/threonine kinase activity"/>
    <property type="evidence" value="ECO:0007669"/>
    <property type="project" value="UniProtKB-KW"/>
</dbReference>
<feature type="domain" description="Histidine kinase/HSP90-like ATPase" evidence="2">
    <location>
        <begin position="79"/>
        <end position="171"/>
    </location>
</feature>
<dbReference type="InterPro" id="IPR050267">
    <property type="entry name" value="Anti-sigma-factor_SerPK"/>
</dbReference>
<evidence type="ECO:0000256" key="1">
    <source>
        <dbReference type="ARBA" id="ARBA00022527"/>
    </source>
</evidence>
<dbReference type="PANTHER" id="PTHR35526">
    <property type="entry name" value="ANTI-SIGMA-F FACTOR RSBW-RELATED"/>
    <property type="match status" value="1"/>
</dbReference>
<keyword evidence="3" id="KW-0067">ATP-binding</keyword>
<dbReference type="InterPro" id="IPR003594">
    <property type="entry name" value="HATPase_dom"/>
</dbReference>
<dbReference type="EMBL" id="JAKFHA010000023">
    <property type="protein sequence ID" value="MCF2531392.1"/>
    <property type="molecule type" value="Genomic_DNA"/>
</dbReference>
<dbReference type="GO" id="GO:0005524">
    <property type="term" value="F:ATP binding"/>
    <property type="evidence" value="ECO:0007669"/>
    <property type="project" value="UniProtKB-KW"/>
</dbReference>
<keyword evidence="1" id="KW-0723">Serine/threonine-protein kinase</keyword>
<sequence length="178" mass="18900">MLCLPASRIRAIKSSTGSTTALTPENASGKPRPLGALKVAEAAQVFECHDVSFPPIDAGLHLSRKGGPNPRVDPTDPRRCGGVPADLVDTVRLCAHELVANVVKHVGDGAPFRLVLGADAYGVSVEVHDRDDVRHPVVREVDWEAVGGRGMQIVRECAPAWTSTASDFGKAVAFRVAY</sequence>
<dbReference type="Gene3D" id="3.30.565.10">
    <property type="entry name" value="Histidine kinase-like ATPase, C-terminal domain"/>
    <property type="match status" value="1"/>
</dbReference>
<gene>
    <name evidence="3" type="ORF">LZ495_29815</name>
</gene>